<reference evidence="1" key="2">
    <citation type="submission" date="2023-06" db="EMBL/GenBank/DDBJ databases">
        <authorList>
            <consortium name="Lawrence Berkeley National Laboratory"/>
            <person name="Haridas S."/>
            <person name="Hensen N."/>
            <person name="Bonometti L."/>
            <person name="Westerberg I."/>
            <person name="Brannstrom I.O."/>
            <person name="Guillou S."/>
            <person name="Cros-Aarteil S."/>
            <person name="Calhoun S."/>
            <person name="Kuo A."/>
            <person name="Mondo S."/>
            <person name="Pangilinan J."/>
            <person name="Riley R."/>
            <person name="Labutti K."/>
            <person name="Andreopoulos B."/>
            <person name="Lipzen A."/>
            <person name="Chen C."/>
            <person name="Yanf M."/>
            <person name="Daum C."/>
            <person name="Ng V."/>
            <person name="Clum A."/>
            <person name="Steindorff A."/>
            <person name="Ohm R."/>
            <person name="Martin F."/>
            <person name="Silar P."/>
            <person name="Natvig D."/>
            <person name="Lalanne C."/>
            <person name="Gautier V."/>
            <person name="Ament-Velasquez S.L."/>
            <person name="Kruys A."/>
            <person name="Hutchinson M.I."/>
            <person name="Powell A.J."/>
            <person name="Barry K."/>
            <person name="Miller A.N."/>
            <person name="Grigoriev I.V."/>
            <person name="Debuchy R."/>
            <person name="Gladieux P."/>
            <person name="Thoren M.H."/>
            <person name="Johannesson H."/>
        </authorList>
    </citation>
    <scope>NUCLEOTIDE SEQUENCE</scope>
    <source>
        <strain evidence="1">CBS 560.94</strain>
    </source>
</reference>
<name>A0AAE0J7I0_9PEZI</name>
<gene>
    <name evidence="1" type="ORF">B0H65DRAFT_582021</name>
</gene>
<dbReference type="Proteomes" id="UP001278500">
    <property type="component" value="Unassembled WGS sequence"/>
</dbReference>
<accession>A0AAE0J7I0</accession>
<dbReference type="EMBL" id="JAUEPP010000008">
    <property type="protein sequence ID" value="KAK3338294.1"/>
    <property type="molecule type" value="Genomic_DNA"/>
</dbReference>
<protein>
    <recommendedName>
        <fullName evidence="3">F-box domain-containing protein</fullName>
    </recommendedName>
</protein>
<dbReference type="GeneID" id="87867989"/>
<keyword evidence="2" id="KW-1185">Reference proteome</keyword>
<sequence>MDSQSVFPFFRLPAELRLEIYKHVWTVPEAEYVYQPNDRDYRLRLSVDYLTAQLSAIRKLGAISQRIRAEAYPEYFDHTQILLRYDTAWRNWFPLDDPGWDDRNRRALYIISSSYLLQTQARHVYLHWPARGKESSISMFEVGNSRMRARWQEELLNEQWALECVSRFKNLRSLDVHVDNGLVIHWKDHYWFQHVYEFDHPDPDHDHDYKKELKRLFYDDERRAKLIEALKTHHRKLEKAVVRTDLGDSRVVVVKLMDEHKAFKWWRRLKKDVAVLASQGPSTAKGEKEDTYVFKQHIGGLKLCWPRASTV</sequence>
<comment type="caution">
    <text evidence="1">The sequence shown here is derived from an EMBL/GenBank/DDBJ whole genome shotgun (WGS) entry which is preliminary data.</text>
</comment>
<evidence type="ECO:0000313" key="2">
    <source>
        <dbReference type="Proteomes" id="UP001278500"/>
    </source>
</evidence>
<dbReference type="RefSeq" id="XP_062677745.1">
    <property type="nucleotide sequence ID" value="XM_062830835.1"/>
</dbReference>
<dbReference type="AlphaFoldDB" id="A0AAE0J7I0"/>
<proteinExistence type="predicted"/>
<evidence type="ECO:0008006" key="3">
    <source>
        <dbReference type="Google" id="ProtNLM"/>
    </source>
</evidence>
<reference evidence="1" key="1">
    <citation type="journal article" date="2023" name="Mol. Phylogenet. Evol.">
        <title>Genome-scale phylogeny and comparative genomics of the fungal order Sordariales.</title>
        <authorList>
            <person name="Hensen N."/>
            <person name="Bonometti L."/>
            <person name="Westerberg I."/>
            <person name="Brannstrom I.O."/>
            <person name="Guillou S."/>
            <person name="Cros-Aarteil S."/>
            <person name="Calhoun S."/>
            <person name="Haridas S."/>
            <person name="Kuo A."/>
            <person name="Mondo S."/>
            <person name="Pangilinan J."/>
            <person name="Riley R."/>
            <person name="LaButti K."/>
            <person name="Andreopoulos B."/>
            <person name="Lipzen A."/>
            <person name="Chen C."/>
            <person name="Yan M."/>
            <person name="Daum C."/>
            <person name="Ng V."/>
            <person name="Clum A."/>
            <person name="Steindorff A."/>
            <person name="Ohm R.A."/>
            <person name="Martin F."/>
            <person name="Silar P."/>
            <person name="Natvig D.O."/>
            <person name="Lalanne C."/>
            <person name="Gautier V."/>
            <person name="Ament-Velasquez S.L."/>
            <person name="Kruys A."/>
            <person name="Hutchinson M.I."/>
            <person name="Powell A.J."/>
            <person name="Barry K."/>
            <person name="Miller A.N."/>
            <person name="Grigoriev I.V."/>
            <person name="Debuchy R."/>
            <person name="Gladieux P."/>
            <person name="Hiltunen Thoren M."/>
            <person name="Johannesson H."/>
        </authorList>
    </citation>
    <scope>NUCLEOTIDE SEQUENCE</scope>
    <source>
        <strain evidence="1">CBS 560.94</strain>
    </source>
</reference>
<evidence type="ECO:0000313" key="1">
    <source>
        <dbReference type="EMBL" id="KAK3338294.1"/>
    </source>
</evidence>
<organism evidence="1 2">
    <name type="scientific">Neurospora tetraspora</name>
    <dbReference type="NCBI Taxonomy" id="94610"/>
    <lineage>
        <taxon>Eukaryota</taxon>
        <taxon>Fungi</taxon>
        <taxon>Dikarya</taxon>
        <taxon>Ascomycota</taxon>
        <taxon>Pezizomycotina</taxon>
        <taxon>Sordariomycetes</taxon>
        <taxon>Sordariomycetidae</taxon>
        <taxon>Sordariales</taxon>
        <taxon>Sordariaceae</taxon>
        <taxon>Neurospora</taxon>
    </lineage>
</organism>